<dbReference type="Pfam" id="PF13377">
    <property type="entry name" value="Peripla_BP_3"/>
    <property type="match status" value="1"/>
</dbReference>
<dbReference type="STRING" id="1121025.SAMN02745249_01132"/>
<dbReference type="InterPro" id="IPR046335">
    <property type="entry name" value="LacI/GalR-like_sensor"/>
</dbReference>
<feature type="domain" description="HTH lacI-type" evidence="4">
    <location>
        <begin position="2"/>
        <end position="56"/>
    </location>
</feature>
<evidence type="ECO:0000313" key="6">
    <source>
        <dbReference type="Proteomes" id="UP000184128"/>
    </source>
</evidence>
<evidence type="ECO:0000256" key="1">
    <source>
        <dbReference type="ARBA" id="ARBA00023015"/>
    </source>
</evidence>
<dbReference type="InterPro" id="IPR000843">
    <property type="entry name" value="HTH_LacI"/>
</dbReference>
<accession>A0A1M4W971</accession>
<dbReference type="InterPro" id="IPR028082">
    <property type="entry name" value="Peripla_BP_I"/>
</dbReference>
<proteinExistence type="predicted"/>
<dbReference type="SUPFAM" id="SSF47413">
    <property type="entry name" value="lambda repressor-like DNA-binding domains"/>
    <property type="match status" value="1"/>
</dbReference>
<dbReference type="RefSeq" id="WP_073297613.1">
    <property type="nucleotide sequence ID" value="NZ_FQUF01000014.1"/>
</dbReference>
<name>A0A1M4W971_9LACT</name>
<organism evidence="5 6">
    <name type="scientific">Atopostipes suicloacalis DSM 15692</name>
    <dbReference type="NCBI Taxonomy" id="1121025"/>
    <lineage>
        <taxon>Bacteria</taxon>
        <taxon>Bacillati</taxon>
        <taxon>Bacillota</taxon>
        <taxon>Bacilli</taxon>
        <taxon>Lactobacillales</taxon>
        <taxon>Carnobacteriaceae</taxon>
        <taxon>Atopostipes</taxon>
    </lineage>
</organism>
<evidence type="ECO:0000313" key="5">
    <source>
        <dbReference type="EMBL" id="SHE77522.1"/>
    </source>
</evidence>
<dbReference type="EMBL" id="FQUF01000014">
    <property type="protein sequence ID" value="SHE77522.1"/>
    <property type="molecule type" value="Genomic_DNA"/>
</dbReference>
<reference evidence="6" key="1">
    <citation type="submission" date="2016-11" db="EMBL/GenBank/DDBJ databases">
        <authorList>
            <person name="Varghese N."/>
            <person name="Submissions S."/>
        </authorList>
    </citation>
    <scope>NUCLEOTIDE SEQUENCE [LARGE SCALE GENOMIC DNA]</scope>
    <source>
        <strain evidence="6">DSM 15692</strain>
    </source>
</reference>
<evidence type="ECO:0000259" key="4">
    <source>
        <dbReference type="PROSITE" id="PS50932"/>
    </source>
</evidence>
<dbReference type="InterPro" id="IPR010982">
    <property type="entry name" value="Lambda_DNA-bd_dom_sf"/>
</dbReference>
<keyword evidence="6" id="KW-1185">Reference proteome</keyword>
<dbReference type="PANTHER" id="PTHR30146:SF105">
    <property type="entry name" value="CATABOLITE CONTROL PROTEIN B"/>
    <property type="match status" value="1"/>
</dbReference>
<dbReference type="PROSITE" id="PS00356">
    <property type="entry name" value="HTH_LACI_1"/>
    <property type="match status" value="1"/>
</dbReference>
<dbReference type="Proteomes" id="UP000184128">
    <property type="component" value="Unassembled WGS sequence"/>
</dbReference>
<gene>
    <name evidence="5" type="ORF">SAMN02745249_01132</name>
</gene>
<dbReference type="PANTHER" id="PTHR30146">
    <property type="entry name" value="LACI-RELATED TRANSCRIPTIONAL REPRESSOR"/>
    <property type="match status" value="1"/>
</dbReference>
<dbReference type="PROSITE" id="PS50932">
    <property type="entry name" value="HTH_LACI_2"/>
    <property type="match status" value="1"/>
</dbReference>
<protein>
    <submittedName>
        <fullName evidence="5">DNA-binding transcriptional regulator, LacI/PurR family</fullName>
    </submittedName>
</protein>
<keyword evidence="2 5" id="KW-0238">DNA-binding</keyword>
<dbReference type="Gene3D" id="1.10.260.40">
    <property type="entry name" value="lambda repressor-like DNA-binding domains"/>
    <property type="match status" value="1"/>
</dbReference>
<dbReference type="GO" id="GO:0000976">
    <property type="term" value="F:transcription cis-regulatory region binding"/>
    <property type="evidence" value="ECO:0007669"/>
    <property type="project" value="TreeGrafter"/>
</dbReference>
<dbReference type="SUPFAM" id="SSF53822">
    <property type="entry name" value="Periplasmic binding protein-like I"/>
    <property type="match status" value="1"/>
</dbReference>
<sequence length="325" mass="37024">MATINDIAKHAGVSAATVSRVINDSGYVSTETRKIVEKAIADLNYVPNRHAQNLRRGATRNFGILTSSLEEPVLARIEPFMQFANEANYTTTLFNTYNDPQREINALDRLKSKELDGIFLIYRTNEWSAIEPYTKFGPIVTLHNIERVDLNIKSVFIDHYEGYKLILEDLWQNGARSFINILGRSTGVNTKRRIKAYFDFCEEHKIKPHDIHPFLDITSRKGTLKAIELLDEMPTKPDAIITHSDQVASFIVSHFRKHDIEMPEEVAVVGFDNLIISDLMDFTSMDYSIKEQGRNACRLLLNELGAGPYELKPLQFTLSKRGTTK</sequence>
<evidence type="ECO:0000256" key="3">
    <source>
        <dbReference type="ARBA" id="ARBA00023163"/>
    </source>
</evidence>
<keyword evidence="1" id="KW-0805">Transcription regulation</keyword>
<dbReference type="PRINTS" id="PR00036">
    <property type="entry name" value="HTHLACI"/>
</dbReference>
<dbReference type="CDD" id="cd01392">
    <property type="entry name" value="HTH_LacI"/>
    <property type="match status" value="1"/>
</dbReference>
<dbReference type="GO" id="GO:0003700">
    <property type="term" value="F:DNA-binding transcription factor activity"/>
    <property type="evidence" value="ECO:0007669"/>
    <property type="project" value="TreeGrafter"/>
</dbReference>
<dbReference type="OrthoDB" id="9798934at2"/>
<dbReference type="Pfam" id="PF00356">
    <property type="entry name" value="LacI"/>
    <property type="match status" value="1"/>
</dbReference>
<dbReference type="Gene3D" id="3.40.50.2300">
    <property type="match status" value="2"/>
</dbReference>
<evidence type="ECO:0000256" key="2">
    <source>
        <dbReference type="ARBA" id="ARBA00023125"/>
    </source>
</evidence>
<keyword evidence="3" id="KW-0804">Transcription</keyword>
<dbReference type="SMART" id="SM00354">
    <property type="entry name" value="HTH_LACI"/>
    <property type="match status" value="1"/>
</dbReference>
<dbReference type="AlphaFoldDB" id="A0A1M4W971"/>